<keyword evidence="5" id="KW-0961">Cell wall biogenesis/degradation</keyword>
<feature type="repeat" description="Cell wall-binding" evidence="6">
    <location>
        <begin position="191"/>
        <end position="210"/>
    </location>
</feature>
<feature type="repeat" description="Cell wall-binding" evidence="6">
    <location>
        <begin position="251"/>
        <end position="270"/>
    </location>
</feature>
<dbReference type="PROSITE" id="PS51170">
    <property type="entry name" value="CW"/>
    <property type="match status" value="4"/>
</dbReference>
<reference evidence="9" key="1">
    <citation type="submission" date="2016-01" db="EMBL/GenBank/DDBJ databases">
        <authorList>
            <person name="Mitreva M."/>
            <person name="Pepin K.H."/>
            <person name="Mihindukulasuriya K.A."/>
            <person name="Fulton R."/>
            <person name="Fronick C."/>
            <person name="O'Laughlin M."/>
            <person name="Miner T."/>
            <person name="Herter B."/>
            <person name="Rosa B.A."/>
            <person name="Cordes M."/>
            <person name="Tomlinson C."/>
            <person name="Wollam A."/>
            <person name="Palsikar V.B."/>
            <person name="Mardis E.R."/>
            <person name="Wilson R.K."/>
        </authorList>
    </citation>
    <scope>NUCLEOTIDE SEQUENCE [LARGE SCALE GENOMIC DNA]</scope>
    <source>
        <strain evidence="9">DNF00019</strain>
    </source>
</reference>
<evidence type="ECO:0000256" key="3">
    <source>
        <dbReference type="ARBA" id="ARBA00022737"/>
    </source>
</evidence>
<dbReference type="PANTHER" id="PTHR30417">
    <property type="entry name" value="N-ACETYLMURAMOYL-L-ALANINE AMIDASE AMID"/>
    <property type="match status" value="1"/>
</dbReference>
<evidence type="ECO:0000256" key="6">
    <source>
        <dbReference type="PROSITE-ProRule" id="PRU00591"/>
    </source>
</evidence>
<dbReference type="SUPFAM" id="SSF69360">
    <property type="entry name" value="Cell wall binding repeat"/>
    <property type="match status" value="1"/>
</dbReference>
<protein>
    <recommendedName>
        <fullName evidence="2">N-acetylmuramoyl-L-alanine amidase</fullName>
        <ecNumber evidence="2">3.5.1.28</ecNumber>
    </recommendedName>
</protein>
<name>A0A133XTW0_9ACTN</name>
<feature type="repeat" description="Cell wall-binding" evidence="6">
    <location>
        <begin position="231"/>
        <end position="250"/>
    </location>
</feature>
<dbReference type="GO" id="GO:0009254">
    <property type="term" value="P:peptidoglycan turnover"/>
    <property type="evidence" value="ECO:0007669"/>
    <property type="project" value="TreeGrafter"/>
</dbReference>
<dbReference type="GO" id="GO:0071555">
    <property type="term" value="P:cell wall organization"/>
    <property type="evidence" value="ECO:0007669"/>
    <property type="project" value="UniProtKB-KW"/>
</dbReference>
<dbReference type="GO" id="GO:0009253">
    <property type="term" value="P:peptidoglycan catabolic process"/>
    <property type="evidence" value="ECO:0007669"/>
    <property type="project" value="InterPro"/>
</dbReference>
<dbReference type="EMBL" id="LSCR01000016">
    <property type="protein sequence ID" value="KXB34370.1"/>
    <property type="molecule type" value="Genomic_DNA"/>
</dbReference>
<dbReference type="Pfam" id="PF19127">
    <property type="entry name" value="Choline_bind_3"/>
    <property type="match status" value="2"/>
</dbReference>
<evidence type="ECO:0000256" key="5">
    <source>
        <dbReference type="ARBA" id="ARBA00023316"/>
    </source>
</evidence>
<dbReference type="Pfam" id="PF01510">
    <property type="entry name" value="Amidase_2"/>
    <property type="match status" value="1"/>
</dbReference>
<evidence type="ECO:0000256" key="4">
    <source>
        <dbReference type="ARBA" id="ARBA00022801"/>
    </source>
</evidence>
<dbReference type="STRING" id="1393034.HMPREF3192_00922"/>
<dbReference type="SMART" id="SM00644">
    <property type="entry name" value="Ami_2"/>
    <property type="match status" value="1"/>
</dbReference>
<evidence type="ECO:0000256" key="2">
    <source>
        <dbReference type="ARBA" id="ARBA00011901"/>
    </source>
</evidence>
<dbReference type="SUPFAM" id="SSF55846">
    <property type="entry name" value="N-acetylmuramoyl-L-alanine amidase-like"/>
    <property type="match status" value="1"/>
</dbReference>
<proteinExistence type="predicted"/>
<evidence type="ECO:0000259" key="7">
    <source>
        <dbReference type="SMART" id="SM00644"/>
    </source>
</evidence>
<dbReference type="OrthoDB" id="3186392at2"/>
<feature type="domain" description="N-acetylmuramoyl-L-alanine amidase" evidence="7">
    <location>
        <begin position="13"/>
        <end position="137"/>
    </location>
</feature>
<dbReference type="PANTHER" id="PTHR30417:SF1">
    <property type="entry name" value="N-ACETYLMURAMOYL-L-ALANINE AMIDASE AMID"/>
    <property type="match status" value="1"/>
</dbReference>
<dbReference type="Gene3D" id="3.40.80.10">
    <property type="entry name" value="Peptidoglycan recognition protein-like"/>
    <property type="match status" value="1"/>
</dbReference>
<keyword evidence="4" id="KW-0378">Hydrolase</keyword>
<sequence>MSYPFKAIYASPHTYTKGRSGKRVEYIFVHYTSNQGSARNNCLYFSRANRNASAHFFIDGTGTIYISVPEDSTAWAVGNFDLNQRSISIEVVSDGRDFTSAEISELTWLVQHLMAKYGIPASRVYRHHDAARIATKGKTASAYKRCPAPYINESKWQALKAQITQGSTTAQGWIKNETGWWYKRQDASYPADKWEKINGKWYWFDTHGYMVTGWLKRGDTWYYLDDSGAMVTGWKKINGSWYYLDDSGAMLTGWQTIEGKKYYFAKAGGQMATGWLTEGDKYYYADASKDGACIVDCLKEINGKVYAFDKTGAMLTGTVEVEADQTGALSIKAAG</sequence>
<feature type="repeat" description="Cell wall-binding" evidence="6">
    <location>
        <begin position="211"/>
        <end position="230"/>
    </location>
</feature>
<dbReference type="InterPro" id="IPR018337">
    <property type="entry name" value="Cell_wall/Cho-bd_repeat"/>
</dbReference>
<dbReference type="EC" id="3.5.1.28" evidence="2"/>
<organism evidence="8 9">
    <name type="scientific">Atopobium deltae</name>
    <dbReference type="NCBI Taxonomy" id="1393034"/>
    <lineage>
        <taxon>Bacteria</taxon>
        <taxon>Bacillati</taxon>
        <taxon>Actinomycetota</taxon>
        <taxon>Coriobacteriia</taxon>
        <taxon>Coriobacteriales</taxon>
        <taxon>Atopobiaceae</taxon>
        <taxon>Atopobium</taxon>
    </lineage>
</organism>
<dbReference type="InterPro" id="IPR036505">
    <property type="entry name" value="Amidase/PGRP_sf"/>
</dbReference>
<accession>A0A133XTW0</accession>
<dbReference type="GO" id="GO:0008745">
    <property type="term" value="F:N-acetylmuramoyl-L-alanine amidase activity"/>
    <property type="evidence" value="ECO:0007669"/>
    <property type="project" value="UniProtKB-EC"/>
</dbReference>
<keyword evidence="9" id="KW-1185">Reference proteome</keyword>
<evidence type="ECO:0000313" key="8">
    <source>
        <dbReference type="EMBL" id="KXB34370.1"/>
    </source>
</evidence>
<dbReference type="InterPro" id="IPR051206">
    <property type="entry name" value="NAMLAA_amidase_2"/>
</dbReference>
<comment type="caution">
    <text evidence="8">The sequence shown here is derived from an EMBL/GenBank/DDBJ whole genome shotgun (WGS) entry which is preliminary data.</text>
</comment>
<dbReference type="CDD" id="cd06583">
    <property type="entry name" value="PGRP"/>
    <property type="match status" value="1"/>
</dbReference>
<comment type="catalytic activity">
    <reaction evidence="1">
        <text>Hydrolyzes the link between N-acetylmuramoyl residues and L-amino acid residues in certain cell-wall glycopeptides.</text>
        <dbReference type="EC" id="3.5.1.28"/>
    </reaction>
</comment>
<dbReference type="PATRIC" id="fig|1393034.3.peg.884"/>
<keyword evidence="3" id="KW-0677">Repeat</keyword>
<dbReference type="Proteomes" id="UP000070675">
    <property type="component" value="Unassembled WGS sequence"/>
</dbReference>
<dbReference type="InterPro" id="IPR002502">
    <property type="entry name" value="Amidase_domain"/>
</dbReference>
<evidence type="ECO:0000313" key="9">
    <source>
        <dbReference type="Proteomes" id="UP000070675"/>
    </source>
</evidence>
<dbReference type="RefSeq" id="WP_066305622.1">
    <property type="nucleotide sequence ID" value="NZ_KQ959496.1"/>
</dbReference>
<gene>
    <name evidence="8" type="ORF">HMPREF3192_00922</name>
</gene>
<dbReference type="AlphaFoldDB" id="A0A133XTW0"/>
<dbReference type="Gene3D" id="2.10.270.10">
    <property type="entry name" value="Cholin Binding"/>
    <property type="match status" value="2"/>
</dbReference>
<evidence type="ECO:0000256" key="1">
    <source>
        <dbReference type="ARBA" id="ARBA00001561"/>
    </source>
</evidence>